<evidence type="ECO:0000313" key="1">
    <source>
        <dbReference type="EMBL" id="GLB35445.1"/>
    </source>
</evidence>
<sequence length="84" mass="10094">MDVQRSRRRRFKADSLVEAGTRARHRAPRHYEIRRRIKEWQSALSILMIKSIGWMRCIVLSVEGWDVHVSNADIQLRWSYTKVE</sequence>
<evidence type="ECO:0000313" key="2">
    <source>
        <dbReference type="Proteomes" id="UP001063166"/>
    </source>
</evidence>
<proteinExistence type="predicted"/>
<organism evidence="1 2">
    <name type="scientific">Lyophyllum shimeji</name>
    <name type="common">Hon-shimeji</name>
    <name type="synonym">Tricholoma shimeji</name>
    <dbReference type="NCBI Taxonomy" id="47721"/>
    <lineage>
        <taxon>Eukaryota</taxon>
        <taxon>Fungi</taxon>
        <taxon>Dikarya</taxon>
        <taxon>Basidiomycota</taxon>
        <taxon>Agaricomycotina</taxon>
        <taxon>Agaricomycetes</taxon>
        <taxon>Agaricomycetidae</taxon>
        <taxon>Agaricales</taxon>
        <taxon>Tricholomatineae</taxon>
        <taxon>Lyophyllaceae</taxon>
        <taxon>Lyophyllum</taxon>
    </lineage>
</organism>
<protein>
    <submittedName>
        <fullName evidence="1">Uncharacterized protein</fullName>
    </submittedName>
</protein>
<dbReference type="Proteomes" id="UP001063166">
    <property type="component" value="Unassembled WGS sequence"/>
</dbReference>
<reference evidence="1" key="1">
    <citation type="submission" date="2022-07" db="EMBL/GenBank/DDBJ databases">
        <title>The genome of Lyophyllum shimeji provides insight into the initial evolution of ectomycorrhizal fungal genome.</title>
        <authorList>
            <person name="Kobayashi Y."/>
            <person name="Shibata T."/>
            <person name="Hirakawa H."/>
            <person name="Shigenobu S."/>
            <person name="Nishiyama T."/>
            <person name="Yamada A."/>
            <person name="Hasebe M."/>
            <person name="Kawaguchi M."/>
        </authorList>
    </citation>
    <scope>NUCLEOTIDE SEQUENCE</scope>
    <source>
        <strain evidence="1">AT787</strain>
    </source>
</reference>
<name>A0A9P3PG63_LYOSH</name>
<accession>A0A9P3PG63</accession>
<gene>
    <name evidence="1" type="ORF">LshimejAT787_0210100</name>
</gene>
<dbReference type="EMBL" id="BRPK01000002">
    <property type="protein sequence ID" value="GLB35445.1"/>
    <property type="molecule type" value="Genomic_DNA"/>
</dbReference>
<dbReference type="AlphaFoldDB" id="A0A9P3PG63"/>
<keyword evidence="2" id="KW-1185">Reference proteome</keyword>
<comment type="caution">
    <text evidence="1">The sequence shown here is derived from an EMBL/GenBank/DDBJ whole genome shotgun (WGS) entry which is preliminary data.</text>
</comment>